<evidence type="ECO:0000313" key="3">
    <source>
        <dbReference type="Proteomes" id="UP000499080"/>
    </source>
</evidence>
<dbReference type="AlphaFoldDB" id="A0A4Y2QU65"/>
<reference evidence="2 3" key="1">
    <citation type="journal article" date="2019" name="Sci. Rep.">
        <title>Orb-weaving spider Araneus ventricosus genome elucidates the spidroin gene catalogue.</title>
        <authorList>
            <person name="Kono N."/>
            <person name="Nakamura H."/>
            <person name="Ohtoshi R."/>
            <person name="Moran D.A.P."/>
            <person name="Shinohara A."/>
            <person name="Yoshida Y."/>
            <person name="Fujiwara M."/>
            <person name="Mori M."/>
            <person name="Tomita M."/>
            <person name="Arakawa K."/>
        </authorList>
    </citation>
    <scope>NUCLEOTIDE SEQUENCE [LARGE SCALE GENOMIC DNA]</scope>
</reference>
<dbReference type="EMBL" id="BGPR01140616">
    <property type="protein sequence ID" value="GBN66897.1"/>
    <property type="molecule type" value="Genomic_DNA"/>
</dbReference>
<feature type="region of interest" description="Disordered" evidence="1">
    <location>
        <begin position="70"/>
        <end position="90"/>
    </location>
</feature>
<sequence>MLTSAFHSKHFFALARRRRTQYVNPPSTPRKFIESPEDYQGALKELSDEGELETVDSASDIDESELIEHFDHETSSEIDTDVLGPPQASS</sequence>
<keyword evidence="3" id="KW-1185">Reference proteome</keyword>
<proteinExistence type="predicted"/>
<name>A0A4Y2QU65_ARAVE</name>
<evidence type="ECO:0000313" key="2">
    <source>
        <dbReference type="EMBL" id="GBN66897.1"/>
    </source>
</evidence>
<comment type="caution">
    <text evidence="2">The sequence shown here is derived from an EMBL/GenBank/DDBJ whole genome shotgun (WGS) entry which is preliminary data.</text>
</comment>
<dbReference type="Proteomes" id="UP000499080">
    <property type="component" value="Unassembled WGS sequence"/>
</dbReference>
<accession>A0A4Y2QU65</accession>
<gene>
    <name evidence="2" type="ORF">AVEN_22857_1</name>
</gene>
<organism evidence="2 3">
    <name type="scientific">Araneus ventricosus</name>
    <name type="common">Orbweaver spider</name>
    <name type="synonym">Epeira ventricosa</name>
    <dbReference type="NCBI Taxonomy" id="182803"/>
    <lineage>
        <taxon>Eukaryota</taxon>
        <taxon>Metazoa</taxon>
        <taxon>Ecdysozoa</taxon>
        <taxon>Arthropoda</taxon>
        <taxon>Chelicerata</taxon>
        <taxon>Arachnida</taxon>
        <taxon>Araneae</taxon>
        <taxon>Araneomorphae</taxon>
        <taxon>Entelegynae</taxon>
        <taxon>Araneoidea</taxon>
        <taxon>Araneidae</taxon>
        <taxon>Araneus</taxon>
    </lineage>
</organism>
<evidence type="ECO:0000256" key="1">
    <source>
        <dbReference type="SAM" id="MobiDB-lite"/>
    </source>
</evidence>
<protein>
    <submittedName>
        <fullName evidence="2">Uncharacterized protein</fullName>
    </submittedName>
</protein>